<gene>
    <name evidence="1" type="ORF">PIIN_02074</name>
</gene>
<dbReference type="InParanoid" id="G4TAA0"/>
<sequence>MRREDMADRVDITLTLLHIHTLGIKMGQSWFFRNFDNSEAAYAHESKFGEFFASDNSLFHTLFGWDYTWDHDRDILISPASEAFPPRVTSRHELNRVTKQFLDKLAEKDFTPFCYRYEIPETLEGMHPGTYFDMLYCLSATNSVFCLKSNSQLNDN</sequence>
<dbReference type="EMBL" id="CAFZ01000028">
    <property type="protein sequence ID" value="CCA68208.1"/>
    <property type="molecule type" value="Genomic_DNA"/>
</dbReference>
<evidence type="ECO:0000313" key="2">
    <source>
        <dbReference type="Proteomes" id="UP000007148"/>
    </source>
</evidence>
<name>G4TAA0_SERID</name>
<dbReference type="Proteomes" id="UP000007148">
    <property type="component" value="Unassembled WGS sequence"/>
</dbReference>
<proteinExistence type="predicted"/>
<dbReference type="AlphaFoldDB" id="G4TAA0"/>
<evidence type="ECO:0000313" key="1">
    <source>
        <dbReference type="EMBL" id="CCA68208.1"/>
    </source>
</evidence>
<accession>G4TAA0</accession>
<dbReference type="HOGENOM" id="CLU_1687350_0_0_1"/>
<protein>
    <submittedName>
        <fullName evidence="1">Uncharacterized protein</fullName>
    </submittedName>
</protein>
<comment type="caution">
    <text evidence="1">The sequence shown here is derived from an EMBL/GenBank/DDBJ whole genome shotgun (WGS) entry which is preliminary data.</text>
</comment>
<organism evidence="1 2">
    <name type="scientific">Serendipita indica (strain DSM 11827)</name>
    <name type="common">Root endophyte fungus</name>
    <name type="synonym">Piriformospora indica</name>
    <dbReference type="NCBI Taxonomy" id="1109443"/>
    <lineage>
        <taxon>Eukaryota</taxon>
        <taxon>Fungi</taxon>
        <taxon>Dikarya</taxon>
        <taxon>Basidiomycota</taxon>
        <taxon>Agaricomycotina</taxon>
        <taxon>Agaricomycetes</taxon>
        <taxon>Sebacinales</taxon>
        <taxon>Serendipitaceae</taxon>
        <taxon>Serendipita</taxon>
    </lineage>
</organism>
<reference evidence="1 2" key="1">
    <citation type="journal article" date="2011" name="PLoS Pathog.">
        <title>Endophytic Life Strategies Decoded by Genome and Transcriptome Analyses of the Mutualistic Root Symbiont Piriformospora indica.</title>
        <authorList>
            <person name="Zuccaro A."/>
            <person name="Lahrmann U."/>
            <person name="Guldener U."/>
            <person name="Langen G."/>
            <person name="Pfiffi S."/>
            <person name="Biedenkopf D."/>
            <person name="Wong P."/>
            <person name="Samans B."/>
            <person name="Grimm C."/>
            <person name="Basiewicz M."/>
            <person name="Murat C."/>
            <person name="Martin F."/>
            <person name="Kogel K.H."/>
        </authorList>
    </citation>
    <scope>NUCLEOTIDE SEQUENCE [LARGE SCALE GENOMIC DNA]</scope>
    <source>
        <strain evidence="1 2">DSM 11827</strain>
    </source>
</reference>
<keyword evidence="2" id="KW-1185">Reference proteome</keyword>